<dbReference type="OrthoDB" id="396512at2"/>
<dbReference type="GO" id="GO:0016758">
    <property type="term" value="F:hexosyltransferase activity"/>
    <property type="evidence" value="ECO:0007669"/>
    <property type="project" value="UniProtKB-ARBA"/>
</dbReference>
<organism evidence="2 3">
    <name type="scientific">Shewanella halifaxensis (strain HAW-EB4)</name>
    <dbReference type="NCBI Taxonomy" id="458817"/>
    <lineage>
        <taxon>Bacteria</taxon>
        <taxon>Pseudomonadati</taxon>
        <taxon>Pseudomonadota</taxon>
        <taxon>Gammaproteobacteria</taxon>
        <taxon>Alteromonadales</taxon>
        <taxon>Shewanellaceae</taxon>
        <taxon>Shewanella</taxon>
    </lineage>
</organism>
<dbReference type="Gene3D" id="3.90.550.10">
    <property type="entry name" value="Spore Coat Polysaccharide Biosynthesis Protein SpsA, Chain A"/>
    <property type="match status" value="1"/>
</dbReference>
<evidence type="ECO:0000259" key="1">
    <source>
        <dbReference type="Pfam" id="PF00535"/>
    </source>
</evidence>
<dbReference type="SUPFAM" id="SSF53448">
    <property type="entry name" value="Nucleotide-diphospho-sugar transferases"/>
    <property type="match status" value="1"/>
</dbReference>
<dbReference type="PANTHER" id="PTHR22916">
    <property type="entry name" value="GLYCOSYLTRANSFERASE"/>
    <property type="match status" value="1"/>
</dbReference>
<keyword evidence="3" id="KW-1185">Reference proteome</keyword>
<dbReference type="CAZy" id="GT2">
    <property type="family name" value="Glycosyltransferase Family 2"/>
</dbReference>
<dbReference type="HOGENOM" id="CLU_025996_5_0_6"/>
<proteinExistence type="predicted"/>
<dbReference type="STRING" id="458817.Shal_1491"/>
<reference evidence="2" key="1">
    <citation type="submission" date="2008-01" db="EMBL/GenBank/DDBJ databases">
        <title>Complete sequence of Shewanella halifaxensis HAW-EB4.</title>
        <authorList>
            <consortium name="US DOE Joint Genome Institute"/>
            <person name="Copeland A."/>
            <person name="Lucas S."/>
            <person name="Lapidus A."/>
            <person name="Glavina del Rio T."/>
            <person name="Dalin E."/>
            <person name="Tice H."/>
            <person name="Bruce D."/>
            <person name="Goodwin L."/>
            <person name="Pitluck S."/>
            <person name="Sims D."/>
            <person name="Brettin T."/>
            <person name="Detter J.C."/>
            <person name="Han C."/>
            <person name="Kuske C.R."/>
            <person name="Schmutz J."/>
            <person name="Larimer F."/>
            <person name="Land M."/>
            <person name="Hauser L."/>
            <person name="Kyrpides N."/>
            <person name="Kim E."/>
            <person name="Zhao J.-S."/>
            <person name="Richardson P."/>
        </authorList>
    </citation>
    <scope>NUCLEOTIDE SEQUENCE [LARGE SCALE GENOMIC DNA]</scope>
    <source>
        <strain evidence="2">HAW-EB4</strain>
    </source>
</reference>
<dbReference type="InterPro" id="IPR029044">
    <property type="entry name" value="Nucleotide-diphossugar_trans"/>
</dbReference>
<dbReference type="Proteomes" id="UP000001317">
    <property type="component" value="Chromosome"/>
</dbReference>
<dbReference type="InterPro" id="IPR001173">
    <property type="entry name" value="Glyco_trans_2-like"/>
</dbReference>
<gene>
    <name evidence="2" type="ordered locus">Shal_1491</name>
</gene>
<evidence type="ECO:0000313" key="2">
    <source>
        <dbReference type="EMBL" id="ABZ76057.1"/>
    </source>
</evidence>
<protein>
    <submittedName>
        <fullName evidence="2">Glycosyl transferase family 2</fullName>
    </submittedName>
</protein>
<keyword evidence="2" id="KW-0808">Transferase</keyword>
<dbReference type="RefSeq" id="WP_012276597.1">
    <property type="nucleotide sequence ID" value="NC_010334.1"/>
</dbReference>
<dbReference type="EMBL" id="CP000931">
    <property type="protein sequence ID" value="ABZ76057.1"/>
    <property type="molecule type" value="Genomic_DNA"/>
</dbReference>
<dbReference type="eggNOG" id="COG1216">
    <property type="taxonomic scope" value="Bacteria"/>
</dbReference>
<name>B0TMI8_SHEHH</name>
<dbReference type="KEGG" id="shl:Shal_1491"/>
<feature type="domain" description="Glycosyltransferase 2-like" evidence="1">
    <location>
        <begin position="7"/>
        <end position="134"/>
    </location>
</feature>
<dbReference type="CDD" id="cd00761">
    <property type="entry name" value="Glyco_tranf_GTA_type"/>
    <property type="match status" value="1"/>
</dbReference>
<evidence type="ECO:0000313" key="3">
    <source>
        <dbReference type="Proteomes" id="UP000001317"/>
    </source>
</evidence>
<accession>B0TMI8</accession>
<dbReference type="AlphaFoldDB" id="B0TMI8"/>
<dbReference type="PANTHER" id="PTHR22916:SF3">
    <property type="entry name" value="UDP-GLCNAC:BETAGAL BETA-1,3-N-ACETYLGLUCOSAMINYLTRANSFERASE-LIKE PROTEIN 1"/>
    <property type="match status" value="1"/>
</dbReference>
<dbReference type="Pfam" id="PF00535">
    <property type="entry name" value="Glycos_transf_2"/>
    <property type="match status" value="1"/>
</dbReference>
<sequence>MKARKVSVITPCYNGGGYVYRLLDSILNQSYPNIEMIVIDDGSTDNSAEIIKSYIIPFQEKGYSLTYVFQKNAGQSVAINNALKLFSGEYLVWPDSDDFYATNVAISEMVFALEATDESVSVVRCHSNLLDELTLEKIGTRETRSDLNTKVDYFEDCLLVQNGFWFGAGNYMAKTSVVRNVLTKMNIYTEKNAGQNWQLMLPLLYKYSCITVPSVLYSILERESSHSRGHFSTFEEVLVKYESYEKTIVNTLKTMLIPELEREGYIDKVENNYKLIKFKNYISFGKRKDAIYLYNELAHKGVNVDFSFKVRLFLLFIPMMKQFIDLAKTIRNYFKSKKY</sequence>